<accession>A0ABY3FWR7</accession>
<gene>
    <name evidence="1" type="ORF">CHCC15381_0715</name>
</gene>
<reference evidence="1 2" key="1">
    <citation type="submission" date="2019-06" db="EMBL/GenBank/DDBJ databases">
        <title>Genome sequence analysis of &gt;100 Bacillus licheniformis strains suggests intrinsic resistance to this species.</title>
        <authorList>
            <person name="Wels M."/>
            <person name="Siezen R.J."/>
            <person name="Johansen E."/>
            <person name="Stuer-Lauridsen B."/>
            <person name="Bjerre K."/>
            <person name="Nielsen B.K.K."/>
        </authorList>
    </citation>
    <scope>NUCLEOTIDE SEQUENCE [LARGE SCALE GENOMIC DNA]</scope>
    <source>
        <strain evidence="1 2">BAC-15381</strain>
    </source>
</reference>
<dbReference type="Proteomes" id="UP000429980">
    <property type="component" value="Unassembled WGS sequence"/>
</dbReference>
<proteinExistence type="predicted"/>
<dbReference type="EMBL" id="NILF01000036">
    <property type="protein sequence ID" value="TWL38597.1"/>
    <property type="molecule type" value="Genomic_DNA"/>
</dbReference>
<sequence length="39" mass="4546">MIKAVIVLFARFVSNSANLTTDFFHCSLRQPDELWNTME</sequence>
<organism evidence="1 2">
    <name type="scientific">Bacillus paralicheniformis</name>
    <dbReference type="NCBI Taxonomy" id="1648923"/>
    <lineage>
        <taxon>Bacteria</taxon>
        <taxon>Bacillati</taxon>
        <taxon>Bacillota</taxon>
        <taxon>Bacilli</taxon>
        <taxon>Bacillales</taxon>
        <taxon>Bacillaceae</taxon>
        <taxon>Bacillus</taxon>
    </lineage>
</organism>
<evidence type="ECO:0000313" key="1">
    <source>
        <dbReference type="EMBL" id="TWL38597.1"/>
    </source>
</evidence>
<keyword evidence="2" id="KW-1185">Reference proteome</keyword>
<evidence type="ECO:0000313" key="2">
    <source>
        <dbReference type="Proteomes" id="UP000429980"/>
    </source>
</evidence>
<comment type="caution">
    <text evidence="1">The sequence shown here is derived from an EMBL/GenBank/DDBJ whole genome shotgun (WGS) entry which is preliminary data.</text>
</comment>
<name>A0ABY3FWR7_9BACI</name>
<evidence type="ECO:0008006" key="3">
    <source>
        <dbReference type="Google" id="ProtNLM"/>
    </source>
</evidence>
<protein>
    <recommendedName>
        <fullName evidence="3">Cyclic lactone autoinducer peptide</fullName>
    </recommendedName>
</protein>